<evidence type="ECO:0000313" key="7">
    <source>
        <dbReference type="Proteomes" id="UP000050920"/>
    </source>
</evidence>
<comment type="subcellular location">
    <subcellularLocation>
        <location evidence="1">Membrane</location>
        <topology evidence="1">Multi-pass membrane protein</topology>
    </subcellularLocation>
</comment>
<keyword evidence="2 5" id="KW-0812">Transmembrane</keyword>
<keyword evidence="7" id="KW-1185">Reference proteome</keyword>
<keyword evidence="3 5" id="KW-1133">Transmembrane helix</keyword>
<accession>A0A0R2P2N4</accession>
<keyword evidence="4 5" id="KW-0472">Membrane</keyword>
<sequence length="128" mass="13904">MSTIRYTLGENLGKWGVGMTKERIVNSLSYLSILFLPVLFPVIVWAVTRDQPGMHKVAGQAFLWHILPVLAGLVFLAIVGVVYFFQGNGGHAGMAGGFAMIFMALTGLIAIGSYLWSLIQGIKYLVQG</sequence>
<feature type="transmembrane region" description="Helical" evidence="5">
    <location>
        <begin position="28"/>
        <end position="47"/>
    </location>
</feature>
<proteinExistence type="predicted"/>
<dbReference type="Proteomes" id="UP000050920">
    <property type="component" value="Unassembled WGS sequence"/>
</dbReference>
<evidence type="ECO:0000256" key="1">
    <source>
        <dbReference type="ARBA" id="ARBA00004141"/>
    </source>
</evidence>
<reference evidence="6 7" key="1">
    <citation type="journal article" date="2015" name="Genome Announc.">
        <title>Expanding the biotechnology potential of lactobacilli through comparative genomics of 213 strains and associated genera.</title>
        <authorList>
            <person name="Sun Z."/>
            <person name="Harris H.M."/>
            <person name="McCann A."/>
            <person name="Guo C."/>
            <person name="Argimon S."/>
            <person name="Zhang W."/>
            <person name="Yang X."/>
            <person name="Jeffery I.B."/>
            <person name="Cooney J.C."/>
            <person name="Kagawa T.F."/>
            <person name="Liu W."/>
            <person name="Song Y."/>
            <person name="Salvetti E."/>
            <person name="Wrobel A."/>
            <person name="Rasinkangas P."/>
            <person name="Parkhill J."/>
            <person name="Rea M.C."/>
            <person name="O'Sullivan O."/>
            <person name="Ritari J."/>
            <person name="Douillard F.P."/>
            <person name="Paul Ross R."/>
            <person name="Yang R."/>
            <person name="Briner A.E."/>
            <person name="Felis G.E."/>
            <person name="de Vos W.M."/>
            <person name="Barrangou R."/>
            <person name="Klaenhammer T.R."/>
            <person name="Caufield P.W."/>
            <person name="Cui Y."/>
            <person name="Zhang H."/>
            <person name="O'Toole P.W."/>
        </authorList>
    </citation>
    <scope>NUCLEOTIDE SEQUENCE [LARGE SCALE GENOMIC DNA]</scope>
    <source>
        <strain evidence="6 7">DSM 21115</strain>
    </source>
</reference>
<evidence type="ECO:0000256" key="4">
    <source>
        <dbReference type="ARBA" id="ARBA00023136"/>
    </source>
</evidence>
<evidence type="ECO:0000313" key="6">
    <source>
        <dbReference type="EMBL" id="KRO29082.1"/>
    </source>
</evidence>
<organism evidence="6 7">
    <name type="scientific">Lactiplantibacillus fabifermentans DSM 21115</name>
    <dbReference type="NCBI Taxonomy" id="1413187"/>
    <lineage>
        <taxon>Bacteria</taxon>
        <taxon>Bacillati</taxon>
        <taxon>Bacillota</taxon>
        <taxon>Bacilli</taxon>
        <taxon>Lactobacillales</taxon>
        <taxon>Lactobacillaceae</taxon>
        <taxon>Lactiplantibacillus</taxon>
    </lineage>
</organism>
<evidence type="ECO:0000256" key="2">
    <source>
        <dbReference type="ARBA" id="ARBA00022692"/>
    </source>
</evidence>
<feature type="transmembrane region" description="Helical" evidence="5">
    <location>
        <begin position="62"/>
        <end position="85"/>
    </location>
</feature>
<dbReference type="Pfam" id="PF09685">
    <property type="entry name" value="MamF_MmsF"/>
    <property type="match status" value="1"/>
</dbReference>
<feature type="transmembrane region" description="Helical" evidence="5">
    <location>
        <begin position="97"/>
        <end position="119"/>
    </location>
</feature>
<evidence type="ECO:0000256" key="3">
    <source>
        <dbReference type="ARBA" id="ARBA00022989"/>
    </source>
</evidence>
<name>A0A0R2P2N4_9LACO</name>
<dbReference type="InterPro" id="IPR019109">
    <property type="entry name" value="MamF_MmsF"/>
</dbReference>
<comment type="caution">
    <text evidence="6">The sequence shown here is derived from an EMBL/GenBank/DDBJ whole genome shotgun (WGS) entry which is preliminary data.</text>
</comment>
<evidence type="ECO:0000256" key="5">
    <source>
        <dbReference type="SAM" id="Phobius"/>
    </source>
</evidence>
<dbReference type="EMBL" id="AYGX02000019">
    <property type="protein sequence ID" value="KRO29082.1"/>
    <property type="molecule type" value="Genomic_DNA"/>
</dbReference>
<gene>
    <name evidence="6" type="ORF">DY78_GL001491</name>
</gene>
<dbReference type="AlphaFoldDB" id="A0A0R2P2N4"/>
<protein>
    <submittedName>
        <fullName evidence="6">Uncharacterized protein</fullName>
    </submittedName>
</protein>